<accession>A0A812P2U8</accession>
<feature type="non-terminal residue" evidence="2">
    <location>
        <position position="156"/>
    </location>
</feature>
<organism evidence="2 3">
    <name type="scientific">Symbiodinium pilosum</name>
    <name type="common">Dinoflagellate</name>
    <dbReference type="NCBI Taxonomy" id="2952"/>
    <lineage>
        <taxon>Eukaryota</taxon>
        <taxon>Sar</taxon>
        <taxon>Alveolata</taxon>
        <taxon>Dinophyceae</taxon>
        <taxon>Suessiales</taxon>
        <taxon>Symbiodiniaceae</taxon>
        <taxon>Symbiodinium</taxon>
    </lineage>
</organism>
<feature type="domain" description="Ubiquitin-like" evidence="1">
    <location>
        <begin position="3"/>
        <end position="74"/>
    </location>
</feature>
<dbReference type="InterPro" id="IPR009091">
    <property type="entry name" value="RCC1/BLIP-II"/>
</dbReference>
<dbReference type="CDD" id="cd17039">
    <property type="entry name" value="Ubl_ubiquitin_like"/>
    <property type="match status" value="1"/>
</dbReference>
<evidence type="ECO:0000313" key="2">
    <source>
        <dbReference type="EMBL" id="CAE7326525.1"/>
    </source>
</evidence>
<dbReference type="AlphaFoldDB" id="A0A812P2U8"/>
<dbReference type="Gene3D" id="2.130.10.30">
    <property type="entry name" value="Regulator of chromosome condensation 1/beta-lactamase-inhibitor protein II"/>
    <property type="match status" value="1"/>
</dbReference>
<reference evidence="2" key="1">
    <citation type="submission" date="2021-02" db="EMBL/GenBank/DDBJ databases">
        <authorList>
            <person name="Dougan E. K."/>
            <person name="Rhodes N."/>
            <person name="Thang M."/>
            <person name="Chan C."/>
        </authorList>
    </citation>
    <scope>NUCLEOTIDE SEQUENCE</scope>
</reference>
<dbReference type="SUPFAM" id="SSF50985">
    <property type="entry name" value="RCC1/BLIP-II"/>
    <property type="match status" value="1"/>
</dbReference>
<sequence length="156" mass="16338">MSILVAVALLSGRKSVVEVAFDSTIDDLRQRAQPDLGTGVSKLISVAGEVLPLSLTVAQAGLQNGDTLGAIVRREELVPSRGAFALLRANGSVLTWGHPTYPSYGADSSVVQEQLRNVRKISASSCAFAAILDDGSVVTWGDLESGGDSSRVQSRL</sequence>
<dbReference type="OrthoDB" id="415606at2759"/>
<gene>
    <name evidence="2" type="ORF">SPIL2461_LOCUS7553</name>
</gene>
<comment type="caution">
    <text evidence="2">The sequence shown here is derived from an EMBL/GenBank/DDBJ whole genome shotgun (WGS) entry which is preliminary data.</text>
</comment>
<evidence type="ECO:0000259" key="1">
    <source>
        <dbReference type="PROSITE" id="PS50053"/>
    </source>
</evidence>
<proteinExistence type="predicted"/>
<dbReference type="SUPFAM" id="SSF54236">
    <property type="entry name" value="Ubiquitin-like"/>
    <property type="match status" value="1"/>
</dbReference>
<dbReference type="EMBL" id="CAJNIZ010011914">
    <property type="protein sequence ID" value="CAE7326525.1"/>
    <property type="molecule type" value="Genomic_DNA"/>
</dbReference>
<protein>
    <recommendedName>
        <fullName evidence="1">Ubiquitin-like domain-containing protein</fullName>
    </recommendedName>
</protein>
<evidence type="ECO:0000313" key="3">
    <source>
        <dbReference type="Proteomes" id="UP000649617"/>
    </source>
</evidence>
<name>A0A812P2U8_SYMPI</name>
<dbReference type="PROSITE" id="PS50053">
    <property type="entry name" value="UBIQUITIN_2"/>
    <property type="match status" value="1"/>
</dbReference>
<dbReference type="InterPro" id="IPR029071">
    <property type="entry name" value="Ubiquitin-like_domsf"/>
</dbReference>
<dbReference type="Proteomes" id="UP000649617">
    <property type="component" value="Unassembled WGS sequence"/>
</dbReference>
<dbReference type="InterPro" id="IPR000626">
    <property type="entry name" value="Ubiquitin-like_dom"/>
</dbReference>
<keyword evidence="3" id="KW-1185">Reference proteome</keyword>